<accession>A0A8B8EXB4</accession>
<evidence type="ECO:0000313" key="5">
    <source>
        <dbReference type="RefSeq" id="XP_022344639.1"/>
    </source>
</evidence>
<evidence type="ECO:0000256" key="2">
    <source>
        <dbReference type="SAM" id="Coils"/>
    </source>
</evidence>
<dbReference type="Proteomes" id="UP000694844">
    <property type="component" value="Chromosome 5"/>
</dbReference>
<reference evidence="5" key="1">
    <citation type="submission" date="2025-08" db="UniProtKB">
        <authorList>
            <consortium name="RefSeq"/>
        </authorList>
    </citation>
    <scope>IDENTIFICATION</scope>
    <source>
        <tissue evidence="5">Whole sample</tissue>
    </source>
</reference>
<feature type="coiled-coil region" evidence="2">
    <location>
        <begin position="85"/>
        <end position="166"/>
    </location>
</feature>
<dbReference type="OrthoDB" id="6147823at2759"/>
<dbReference type="GO" id="GO:0008270">
    <property type="term" value="F:zinc ion binding"/>
    <property type="evidence" value="ECO:0007669"/>
    <property type="project" value="UniProtKB-KW"/>
</dbReference>
<dbReference type="Gene3D" id="3.30.160.60">
    <property type="entry name" value="Classic Zinc Finger"/>
    <property type="match status" value="1"/>
</dbReference>
<dbReference type="AlphaFoldDB" id="A0A8B8EXB4"/>
<evidence type="ECO:0000313" key="4">
    <source>
        <dbReference type="Proteomes" id="UP000694844"/>
    </source>
</evidence>
<keyword evidence="1" id="KW-0863">Zinc-finger</keyword>
<dbReference type="InterPro" id="IPR000315">
    <property type="entry name" value="Znf_B-box"/>
</dbReference>
<proteinExistence type="predicted"/>
<feature type="domain" description="B box-type" evidence="3">
    <location>
        <begin position="17"/>
        <end position="58"/>
    </location>
</feature>
<protein>
    <submittedName>
        <fullName evidence="5">Uncharacterized protein LOC111137468</fullName>
    </submittedName>
</protein>
<dbReference type="SUPFAM" id="SSF101898">
    <property type="entry name" value="NHL repeat"/>
    <property type="match status" value="1"/>
</dbReference>
<sequence length="500" mass="56958">MNVSAMEKEYPLGTPQDLVLMCEKHALMPIDITCENCEEFICSKCAKEDHKDHDWITISTAATLKTRGLLKAMAKIEEEDTLQIDEQIQEASKQMEENKKRCETEIARMQTHYDAILEKLKKIKQRHEKTLRHSLEIKNDDVSKVRSSLEEKKKKVLQRVKSLTENISTMTDIILLKTHRELMKLLLAERISIEMSGFLLRYESGHINEAVLESMMGQTFDAEQITATETDSFQWSNKPISVLEALNEDTCFLRNTNLPYFVRVNKSGKKEERISVDVNDVCITDNNDVYFTDRKNKSISRLSPSGLVSPVFSTDPLQPIGICQTMDGGLLITLGDNESNLYQPNSDSRRLVRHVTLTGDVIREYEYQEDGQTRLFTVPLKVTQNGNTDICVINRTSGSSGKLVILSFCGSLKSVYPEINQRKELNLTDVVCDSYSYIIVSETSKSTVHLLSPDGKFMRYLLTENQVIHPTAISLKTSTLWIVDYQGLVKVFQYNLPLLC</sequence>
<dbReference type="PROSITE" id="PS50119">
    <property type="entry name" value="ZF_BBOX"/>
    <property type="match status" value="1"/>
</dbReference>
<dbReference type="KEGG" id="cvn:111137468"/>
<dbReference type="InterPro" id="IPR011042">
    <property type="entry name" value="6-blade_b-propeller_TolB-like"/>
</dbReference>
<gene>
    <name evidence="5" type="primary">LOC111137468</name>
</gene>
<organism evidence="4 5">
    <name type="scientific">Crassostrea virginica</name>
    <name type="common">Eastern oyster</name>
    <dbReference type="NCBI Taxonomy" id="6565"/>
    <lineage>
        <taxon>Eukaryota</taxon>
        <taxon>Metazoa</taxon>
        <taxon>Spiralia</taxon>
        <taxon>Lophotrochozoa</taxon>
        <taxon>Mollusca</taxon>
        <taxon>Bivalvia</taxon>
        <taxon>Autobranchia</taxon>
        <taxon>Pteriomorphia</taxon>
        <taxon>Ostreida</taxon>
        <taxon>Ostreoidea</taxon>
        <taxon>Ostreidae</taxon>
        <taxon>Crassostrea</taxon>
    </lineage>
</organism>
<keyword evidence="2" id="KW-0175">Coiled coil</keyword>
<dbReference type="InterPro" id="IPR047153">
    <property type="entry name" value="TRIM45/56/19-like"/>
</dbReference>
<keyword evidence="1" id="KW-0479">Metal-binding</keyword>
<dbReference type="Gene3D" id="2.120.10.30">
    <property type="entry name" value="TolB, C-terminal domain"/>
    <property type="match status" value="1"/>
</dbReference>
<evidence type="ECO:0000259" key="3">
    <source>
        <dbReference type="PROSITE" id="PS50119"/>
    </source>
</evidence>
<dbReference type="Pfam" id="PF00643">
    <property type="entry name" value="zf-B_box"/>
    <property type="match status" value="1"/>
</dbReference>
<dbReference type="PANTHER" id="PTHR25462">
    <property type="entry name" value="BONUS, ISOFORM C-RELATED"/>
    <property type="match status" value="1"/>
</dbReference>
<evidence type="ECO:0000256" key="1">
    <source>
        <dbReference type="PROSITE-ProRule" id="PRU00024"/>
    </source>
</evidence>
<keyword evidence="4" id="KW-1185">Reference proteome</keyword>
<dbReference type="GeneID" id="111137468"/>
<dbReference type="RefSeq" id="XP_022344639.1">
    <property type="nucleotide sequence ID" value="XM_022488931.1"/>
</dbReference>
<name>A0A8B8EXB4_CRAVI</name>
<dbReference type="PANTHER" id="PTHR25462:SF296">
    <property type="entry name" value="MEIOTIC P26, ISOFORM F"/>
    <property type="match status" value="1"/>
</dbReference>
<dbReference type="SUPFAM" id="SSF57845">
    <property type="entry name" value="B-box zinc-binding domain"/>
    <property type="match status" value="1"/>
</dbReference>
<keyword evidence="1" id="KW-0862">Zinc</keyword>